<accession>A0ACC1T6E4</accession>
<evidence type="ECO:0000313" key="1">
    <source>
        <dbReference type="EMBL" id="KAJ3554328.1"/>
    </source>
</evidence>
<protein>
    <submittedName>
        <fullName evidence="1">Uncharacterized protein</fullName>
    </submittedName>
</protein>
<comment type="caution">
    <text evidence="1">The sequence shown here is derived from an EMBL/GenBank/DDBJ whole genome shotgun (WGS) entry which is preliminary data.</text>
</comment>
<proteinExistence type="predicted"/>
<dbReference type="EMBL" id="JANHOG010000441">
    <property type="protein sequence ID" value="KAJ3554328.1"/>
    <property type="molecule type" value="Genomic_DNA"/>
</dbReference>
<sequence>MSDGVPDSVIVSEFQANLTDNYATCLTTTLACYEYLILLGDEYRFIRRKWNSATWIFVANRCYNSALQGFLTAITLMPGTVAAFFSALRVFALLRRNYYIAVVVLGLGLVPMAGGFWVIAHTIYYYVSDPVLGNSCYGTFTVPPMIPFYGKQDIHDELEGVTANIKVVAATLSQTYRHVRLSYSEGIRGVSMTLLRDGSIYFITLTLLNIARLLVSAIPSWQSGNPVANITDILQPILVSRFIVNLRQADEGVNDDVAHSKSISQLATFPIFRMPTVTMDSVLGPMGEPLEYGSENTESTLAEDGGERLLEAGGGDVQEADVIPMSSLVACEPRN</sequence>
<name>A0ACC1T6E4_9APHY</name>
<gene>
    <name evidence="1" type="ORF">NM688_g3168</name>
</gene>
<evidence type="ECO:0000313" key="2">
    <source>
        <dbReference type="Proteomes" id="UP001148662"/>
    </source>
</evidence>
<reference evidence="1" key="1">
    <citation type="submission" date="2022-07" db="EMBL/GenBank/DDBJ databases">
        <title>Genome Sequence of Phlebia brevispora.</title>
        <authorList>
            <person name="Buettner E."/>
        </authorList>
    </citation>
    <scope>NUCLEOTIDE SEQUENCE</scope>
    <source>
        <strain evidence="1">MPL23</strain>
    </source>
</reference>
<keyword evidence="2" id="KW-1185">Reference proteome</keyword>
<dbReference type="Proteomes" id="UP001148662">
    <property type="component" value="Unassembled WGS sequence"/>
</dbReference>
<organism evidence="1 2">
    <name type="scientific">Phlebia brevispora</name>
    <dbReference type="NCBI Taxonomy" id="194682"/>
    <lineage>
        <taxon>Eukaryota</taxon>
        <taxon>Fungi</taxon>
        <taxon>Dikarya</taxon>
        <taxon>Basidiomycota</taxon>
        <taxon>Agaricomycotina</taxon>
        <taxon>Agaricomycetes</taxon>
        <taxon>Polyporales</taxon>
        <taxon>Meruliaceae</taxon>
        <taxon>Phlebia</taxon>
    </lineage>
</organism>